<feature type="coiled-coil region" evidence="1">
    <location>
        <begin position="130"/>
        <end position="324"/>
    </location>
</feature>
<name>A0A1J4K3L9_9EUKA</name>
<comment type="caution">
    <text evidence="2">The sequence shown here is derived from an EMBL/GenBank/DDBJ whole genome shotgun (WGS) entry which is preliminary data.</text>
</comment>
<evidence type="ECO:0000256" key="1">
    <source>
        <dbReference type="SAM" id="Coils"/>
    </source>
</evidence>
<sequence>MDSHQIREENAILRNRITQNEEKMRLLADALEARNTQMQEMVNMYNQLQLQFQEAQDAANSAANLLNERDGVIEQYSQLIAKLKNDLIAQSKVTSQEAEKLRDGLTNERLHFIATLNRLSQAKAPAEEAFREMEALLERKGKEYNDLQHRLEELTINFEALTEENNNREADLQRLLREKSLLEQDNILLKTQLAEAKSGRQEIEKIEALNKEIDEMRQRMNNALRDKKRIKSALLKRNQENESLRNQISDDNDTIQLLQDKILDCQRQVQEATAKTDRMRQDKAKAIQNEMAQVKKCQSFEAQNESLSEQVLMLKEQVTKLVKQSSDEANIRMKNMRNGNVYKQKIVMLKKRAQEEVAKRLSAEEAIYNCKEENFRLKKDIAILRDELSDAKSADVEPLVQLLKDLRVEAIEIDADYVDLIESIPPAAPLDLAEVPKGICESAASVVAHVIAKSSQLLIENQELRTVVTRLARSASMYHRIANVIAQYPILSTDDIGIDEPYGNWVLPVDVEHLQRTVIKLHEVLTRKRIQKDCF</sequence>
<accession>A0A1J4K3L9</accession>
<reference evidence="2" key="1">
    <citation type="submission" date="2016-10" db="EMBL/GenBank/DDBJ databases">
        <authorList>
            <person name="Benchimol M."/>
            <person name="Almeida L.G."/>
            <person name="Vasconcelos A.T."/>
            <person name="Perreira-Neves A."/>
            <person name="Rosa I.A."/>
            <person name="Tasca T."/>
            <person name="Bogo M.R."/>
            <person name="de Souza W."/>
        </authorList>
    </citation>
    <scope>NUCLEOTIDE SEQUENCE [LARGE SCALE GENOMIC DNA]</scope>
    <source>
        <strain evidence="2">K</strain>
    </source>
</reference>
<keyword evidence="1" id="KW-0175">Coiled coil</keyword>
<dbReference type="EMBL" id="MLAK01000758">
    <property type="protein sequence ID" value="OHT05432.1"/>
    <property type="molecule type" value="Genomic_DNA"/>
</dbReference>
<proteinExistence type="predicted"/>
<dbReference type="GeneID" id="94839905"/>
<dbReference type="AlphaFoldDB" id="A0A1J4K3L9"/>
<gene>
    <name evidence="2" type="ORF">TRFO_26852</name>
</gene>
<feature type="coiled-coil region" evidence="1">
    <location>
        <begin position="28"/>
        <end position="65"/>
    </location>
</feature>
<evidence type="ECO:0000313" key="3">
    <source>
        <dbReference type="Proteomes" id="UP000179807"/>
    </source>
</evidence>
<protein>
    <submittedName>
        <fullName evidence="2">Uncharacterized protein</fullName>
    </submittedName>
</protein>
<organism evidence="2 3">
    <name type="scientific">Tritrichomonas foetus</name>
    <dbReference type="NCBI Taxonomy" id="1144522"/>
    <lineage>
        <taxon>Eukaryota</taxon>
        <taxon>Metamonada</taxon>
        <taxon>Parabasalia</taxon>
        <taxon>Tritrichomonadida</taxon>
        <taxon>Tritrichomonadidae</taxon>
        <taxon>Tritrichomonas</taxon>
    </lineage>
</organism>
<evidence type="ECO:0000313" key="2">
    <source>
        <dbReference type="EMBL" id="OHT05432.1"/>
    </source>
</evidence>
<dbReference type="RefSeq" id="XP_068358568.1">
    <property type="nucleotide sequence ID" value="XM_068505201.1"/>
</dbReference>
<keyword evidence="3" id="KW-1185">Reference proteome</keyword>
<dbReference type="Proteomes" id="UP000179807">
    <property type="component" value="Unassembled WGS sequence"/>
</dbReference>
<dbReference type="VEuPathDB" id="TrichDB:TRFO_26852"/>
<dbReference type="OrthoDB" id="10437106at2759"/>